<proteinExistence type="predicted"/>
<reference evidence="5" key="1">
    <citation type="submission" date="2018-01" db="EMBL/GenBank/DDBJ databases">
        <authorList>
            <person name="Regsiter A."/>
            <person name="William W."/>
        </authorList>
    </citation>
    <scope>NUCLEOTIDE SEQUENCE</scope>
    <source>
        <strain evidence="5">TRIP AH-1</strain>
    </source>
</reference>
<protein>
    <recommendedName>
        <fullName evidence="6">DUF1566 domain-containing protein</fullName>
    </recommendedName>
</protein>
<organism evidence="5">
    <name type="scientific">uncultured Desulfobacterium sp</name>
    <dbReference type="NCBI Taxonomy" id="201089"/>
    <lineage>
        <taxon>Bacteria</taxon>
        <taxon>Pseudomonadati</taxon>
        <taxon>Thermodesulfobacteriota</taxon>
        <taxon>Desulfobacteria</taxon>
        <taxon>Desulfobacterales</taxon>
        <taxon>Desulfobacteriaceae</taxon>
        <taxon>Desulfobacterium</taxon>
        <taxon>environmental samples</taxon>
    </lineage>
</organism>
<evidence type="ECO:0000259" key="3">
    <source>
        <dbReference type="Pfam" id="PF07603"/>
    </source>
</evidence>
<gene>
    <name evidence="5" type="ORF">PITCH_A860015</name>
</gene>
<dbReference type="InterPro" id="IPR011460">
    <property type="entry name" value="Lcl_C"/>
</dbReference>
<feature type="domain" description="Lcl C-terminal" evidence="3">
    <location>
        <begin position="243"/>
        <end position="368"/>
    </location>
</feature>
<feature type="domain" description="Yeast cell wall synthesis Kre9/Knh1-like N-terminal" evidence="4">
    <location>
        <begin position="482"/>
        <end position="562"/>
    </location>
</feature>
<name>A0A445N3H7_9BACT</name>
<evidence type="ECO:0000256" key="1">
    <source>
        <dbReference type="ARBA" id="ARBA00022729"/>
    </source>
</evidence>
<keyword evidence="1 2" id="KW-0732">Signal</keyword>
<evidence type="ECO:0008006" key="6">
    <source>
        <dbReference type="Google" id="ProtNLM"/>
    </source>
</evidence>
<evidence type="ECO:0000259" key="4">
    <source>
        <dbReference type="Pfam" id="PF10342"/>
    </source>
</evidence>
<dbReference type="PANTHER" id="PTHR35812">
    <property type="entry name" value="LIPOPROTEIN"/>
    <property type="match status" value="1"/>
</dbReference>
<dbReference type="AlphaFoldDB" id="A0A445N3H7"/>
<dbReference type="InterPro" id="IPR018466">
    <property type="entry name" value="Kre9/Knh1-like_N"/>
</dbReference>
<evidence type="ECO:0000313" key="5">
    <source>
        <dbReference type="EMBL" id="SPD76244.1"/>
    </source>
</evidence>
<dbReference type="Pfam" id="PF10342">
    <property type="entry name" value="Kre9_KNH"/>
    <property type="match status" value="2"/>
</dbReference>
<dbReference type="Pfam" id="PF07603">
    <property type="entry name" value="Lcl_C"/>
    <property type="match status" value="2"/>
</dbReference>
<dbReference type="PANTHER" id="PTHR35812:SF1">
    <property type="entry name" value="LIPOPROTEIN"/>
    <property type="match status" value="1"/>
</dbReference>
<feature type="chain" id="PRO_5019411985" description="DUF1566 domain-containing protein" evidence="2">
    <location>
        <begin position="28"/>
        <end position="767"/>
    </location>
</feature>
<feature type="domain" description="Yeast cell wall synthesis Kre9/Knh1-like N-terminal" evidence="4">
    <location>
        <begin position="383"/>
        <end position="466"/>
    </location>
</feature>
<accession>A0A445N3H7</accession>
<feature type="domain" description="Lcl C-terminal" evidence="3">
    <location>
        <begin position="76"/>
        <end position="200"/>
    </location>
</feature>
<dbReference type="EMBL" id="OJIN01000232">
    <property type="protein sequence ID" value="SPD76244.1"/>
    <property type="molecule type" value="Genomic_DNA"/>
</dbReference>
<evidence type="ECO:0000256" key="2">
    <source>
        <dbReference type="SAM" id="SignalP"/>
    </source>
</evidence>
<sequence>MQKMKKSKQILLMSVLLAVTWPFLAFAGEVSLPKTGQTTCYDESGNVIDCGSTGQDGDIQAGVDWPEPRFVDNGDGTVTDHLTGLIWLKNAGCAGKMTWDAAVTYSNSLASGTCGLTDGSVAGDWRLPNIVELESLVNAERANSATWLNSQGFTNVQSSGYWSATTYAGNTGIAWVVYMNHGDVNRYNKTFSPYYAWPVRGGQNGPAQAWQTGQKTSYAAGDDGDLEKGVAWPDPRFTDNANGTVTDNLTGLIWLKNATCAGYMTWNNALNFCNNLSSGSYGLSDGSAAGDWRLPNRKELLSLIDYSRCDPAIPQGHPFLYVESDSYWSATTVADYTGCAWIVGMGNGRVDYGNKTLNGYDRYVWPVRGGQCGSLGNLTISYPNGGETLSKGANYTITWNSTDITGTVKIELYKGGTTSGNKVLEIASAAENNGVCTFIPPFSLADGTDYYLGISAESGTVTDFSDSAFSVATMPNLTITYPNGGEKLTKGGNYTITWDSTSVTGSVAIGLYKSGTEAGNIVLQLAAATDNDGQYTFTPSFSLEDGSDYYIGITAEMGAVTDFSNSSLSIGSAPDPACVSQKVKTASTLCTALINCWVKEIKDVKGKYEVKDFTGLATQKFGIAWDKAQNKAVGEVLNCDAGSAEEIGVTINDALEDIYNQINSETDQGNKNSVSLGSTLLKAAGKRCSSLLKARSAYIKDKAANKDAKLDAAIAKANTAFSNSFNKAKAKAAKKGLTCDDSIKTYLEGAINDLESNILSAMEVTAP</sequence>
<feature type="signal peptide" evidence="2">
    <location>
        <begin position="1"/>
        <end position="27"/>
    </location>
</feature>